<keyword evidence="2" id="KW-0031">Aminopeptidase</keyword>
<dbReference type="Pfam" id="PF00004">
    <property type="entry name" value="AAA"/>
    <property type="match status" value="1"/>
</dbReference>
<dbReference type="Gene3D" id="3.40.630.10">
    <property type="entry name" value="Zn peptidases"/>
    <property type="match status" value="1"/>
</dbReference>
<dbReference type="CDD" id="cd00433">
    <property type="entry name" value="Peptidase_M17"/>
    <property type="match status" value="1"/>
</dbReference>
<dbReference type="PROSITE" id="PS00631">
    <property type="entry name" value="CYTOSOL_AP"/>
    <property type="match status" value="1"/>
</dbReference>
<keyword evidence="9" id="KW-0812">Transmembrane</keyword>
<dbReference type="Pfam" id="PF00883">
    <property type="entry name" value="Peptidase_M17"/>
    <property type="match status" value="1"/>
</dbReference>
<dbReference type="SMART" id="SM00382">
    <property type="entry name" value="AAA"/>
    <property type="match status" value="1"/>
</dbReference>
<dbReference type="PRINTS" id="PR00481">
    <property type="entry name" value="LAMNOPPTDASE"/>
</dbReference>
<feature type="active site" evidence="8">
    <location>
        <position position="660"/>
    </location>
</feature>
<comment type="similarity">
    <text evidence="1">Belongs to the peptidase M17 family.</text>
</comment>
<comment type="caution">
    <text evidence="11">The sequence shown here is derived from an EMBL/GenBank/DDBJ whole genome shotgun (WGS) entry which is preliminary data.</text>
</comment>
<dbReference type="Pfam" id="PF22667">
    <property type="entry name" value="Lon_lid"/>
    <property type="match status" value="1"/>
</dbReference>
<feature type="transmembrane region" description="Helical" evidence="9">
    <location>
        <begin position="1168"/>
        <end position="1186"/>
    </location>
</feature>
<evidence type="ECO:0000256" key="7">
    <source>
        <dbReference type="ARBA" id="ARBA00022840"/>
    </source>
</evidence>
<evidence type="ECO:0000256" key="4">
    <source>
        <dbReference type="ARBA" id="ARBA00022741"/>
    </source>
</evidence>
<dbReference type="InterPro" id="IPR054594">
    <property type="entry name" value="Lon_lid"/>
</dbReference>
<dbReference type="InterPro" id="IPR008269">
    <property type="entry name" value="Lon_proteolytic"/>
</dbReference>
<evidence type="ECO:0000256" key="5">
    <source>
        <dbReference type="ARBA" id="ARBA00022801"/>
    </source>
</evidence>
<comment type="similarity">
    <text evidence="8">Belongs to the peptidase S16 family.</text>
</comment>
<keyword evidence="9" id="KW-0472">Membrane</keyword>
<evidence type="ECO:0000256" key="1">
    <source>
        <dbReference type="ARBA" id="ARBA00009528"/>
    </source>
</evidence>
<evidence type="ECO:0000256" key="9">
    <source>
        <dbReference type="SAM" id="Phobius"/>
    </source>
</evidence>
<proteinExistence type="inferred from homology"/>
<dbReference type="SUPFAM" id="SSF52540">
    <property type="entry name" value="P-loop containing nucleoside triphosphate hydrolases"/>
    <property type="match status" value="1"/>
</dbReference>
<dbReference type="Pfam" id="PF05362">
    <property type="entry name" value="Lon_C"/>
    <property type="match status" value="1"/>
</dbReference>
<keyword evidence="3 8" id="KW-0645">Protease</keyword>
<accession>A0ABM8W128</accession>
<feature type="transmembrane region" description="Helical" evidence="9">
    <location>
        <begin position="1088"/>
        <end position="1121"/>
    </location>
</feature>
<dbReference type="PANTHER" id="PTHR43718">
    <property type="entry name" value="LON PROTEASE"/>
    <property type="match status" value="1"/>
</dbReference>
<dbReference type="InterPro" id="IPR003593">
    <property type="entry name" value="AAA+_ATPase"/>
</dbReference>
<feature type="domain" description="Lon proteolytic" evidence="10">
    <location>
        <begin position="542"/>
        <end position="711"/>
    </location>
</feature>
<feature type="active site" evidence="8">
    <location>
        <position position="617"/>
    </location>
</feature>
<dbReference type="SUPFAM" id="SSF54211">
    <property type="entry name" value="Ribosomal protein S5 domain 2-like"/>
    <property type="match status" value="1"/>
</dbReference>
<keyword evidence="7" id="KW-0067">ATP-binding</keyword>
<reference evidence="11 12" key="1">
    <citation type="submission" date="2021-06" db="EMBL/GenBank/DDBJ databases">
        <authorList>
            <person name="Kallberg Y."/>
            <person name="Tangrot J."/>
            <person name="Rosling A."/>
        </authorList>
    </citation>
    <scope>NUCLEOTIDE SEQUENCE [LARGE SCALE GENOMIC DNA]</scope>
    <source>
        <strain evidence="11 12">120-4 pot B 10/14</strain>
    </source>
</reference>
<dbReference type="EMBL" id="CAJVQB010000601">
    <property type="protein sequence ID" value="CAG8497697.1"/>
    <property type="molecule type" value="Genomic_DNA"/>
</dbReference>
<dbReference type="SUPFAM" id="SSF53187">
    <property type="entry name" value="Zn-dependent exopeptidases"/>
    <property type="match status" value="1"/>
</dbReference>
<evidence type="ECO:0000256" key="8">
    <source>
        <dbReference type="PROSITE-ProRule" id="PRU01122"/>
    </source>
</evidence>
<dbReference type="InterPro" id="IPR014721">
    <property type="entry name" value="Ribsml_uS5_D2-typ_fold_subgr"/>
</dbReference>
<evidence type="ECO:0000256" key="3">
    <source>
        <dbReference type="ARBA" id="ARBA00022670"/>
    </source>
</evidence>
<keyword evidence="6 8" id="KW-0720">Serine protease</keyword>
<protein>
    <submittedName>
        <fullName evidence="11">29280_t:CDS:1</fullName>
    </submittedName>
</protein>
<dbReference type="PANTHER" id="PTHR43718:SF2">
    <property type="entry name" value="LON PROTEASE HOMOLOG, MITOCHONDRIAL"/>
    <property type="match status" value="1"/>
</dbReference>
<keyword evidence="4" id="KW-0547">Nucleotide-binding</keyword>
<dbReference type="InterPro" id="IPR027417">
    <property type="entry name" value="P-loop_NTPase"/>
</dbReference>
<keyword evidence="12" id="KW-1185">Reference proteome</keyword>
<dbReference type="InterPro" id="IPR011356">
    <property type="entry name" value="Leucine_aapep/pepB"/>
</dbReference>
<dbReference type="PROSITE" id="PS51786">
    <property type="entry name" value="LON_PROTEOLYTIC"/>
    <property type="match status" value="1"/>
</dbReference>
<name>A0ABM8W128_GIGMA</name>
<dbReference type="Gene3D" id="3.40.50.300">
    <property type="entry name" value="P-loop containing nucleotide triphosphate hydrolases"/>
    <property type="match status" value="1"/>
</dbReference>
<dbReference type="Proteomes" id="UP000789901">
    <property type="component" value="Unassembled WGS sequence"/>
</dbReference>
<dbReference type="InterPro" id="IPR020568">
    <property type="entry name" value="Ribosomal_Su5_D2-typ_SF"/>
</dbReference>
<dbReference type="InterPro" id="IPR003959">
    <property type="entry name" value="ATPase_AAA_core"/>
</dbReference>
<dbReference type="Gene3D" id="1.10.8.60">
    <property type="match status" value="1"/>
</dbReference>
<dbReference type="InterPro" id="IPR000819">
    <property type="entry name" value="Peptidase_M17_C"/>
</dbReference>
<evidence type="ECO:0000256" key="6">
    <source>
        <dbReference type="ARBA" id="ARBA00022825"/>
    </source>
</evidence>
<evidence type="ECO:0000259" key="10">
    <source>
        <dbReference type="PROSITE" id="PS51786"/>
    </source>
</evidence>
<sequence length="1236" mass="137299">MQSVKVQGCLTVRPTSRTDTKVGLNHIDGSVWHLDVDSSHPGGEEASKGWAVRPLKRNTALVDSNINLASANIGEAFFSYKLAEMVIPREVVIDPPTAKYPCLFFWVYMRETVWSLSVVGVGNLRRSALSTQGPEWTDHWCTMAIPVPIPNTEVKHFRDENTLYGKDTKYFSDSPGGGEKSDQGVQLVSSVDKEGFPILKVKTGSYAEKSLRSFPKIVQQLADDGHNCIIDEELDELTEKFVRHLPDILEKSKLSSVEKLPYMTMMRGNVKRLDILINIPDRQKIDKEKLKAIERKLRKKGTYGSNEIRKCLEKLNQGKYPDNVKKAKEPLGQIMLLCGPPGVGKTSVAASIAEALGRKFASISVAGLDDTAEIKGHRRTYIGAMPGRIIQVMKKVQVQNPLIFIDEVDKIGQHSFRGNPAHALLEVLDPQQNKKFIDNYLGEEVPYDLSNVMFICAANELREIPTPLLDQNQNEAEEKKIQFSDEAIREIIDHYTRESGVRGLSRKIEQIIQKFIVELAENKKEKLTITPENLKKEYLKKKEYFEFTTKQKYPREGEPEFTGNLGDIMKESCRVALNYLRAVATQNKEFGINPEIFSRNTIHIHAPEAATPKEGPSAGIALTSAIISALTGKVIPSDMGMTGEITLHGHVEAIGGLKEKAIAAHRSGLKTIIIPKANEKDIEDIPAEVRQELEIITVEEYEKSFNSKNLSEEEIIQAISEGLLFGAHQPIKFKKKEERKKSGDYYLITKNKKVRVILTNSLTKLEAVNFARDLQDTPPNKLHAKEFAEAIKGKFSKLKNIEVEILDKKQIEKNKMGLLLAVNAGSHHEPRVVILRYFGDKKNKKNVLGLIGKGITFDSGGYNLKSSPALETMKFDMSGAAVVCASFWFLAQKKPKINVIAVACLTENAIGGHATLTESVITSMSGKTVEINNTDAEGRLVLADGITYALKKEKVNQIITVATLTGACVLVLGENTTGVMTNNRDFYQQFFRASQKSREKSLKEKTTIADISNIASTRYMGASNGAAFLQEFVSGLPFIHCDIAGTAVKTKTKRGTGVMVRTLSELFSQKNAALLSSNLSFFDEFVHFYPLVIPLLLAMGFDLFSSVLCLYGGSVAGLLGLVSTERMNNHFNQCFSNAQGKVNYSGLTGMDKLIKEAAPPRFNRTRKIILAVAGFFLLSSFVAQIHPVADKLKLEKAAEKVPEHITNKVAGEDQHQKVGKIEKIELAKVEEKKEEN</sequence>
<evidence type="ECO:0000313" key="11">
    <source>
        <dbReference type="EMBL" id="CAG8497697.1"/>
    </source>
</evidence>
<evidence type="ECO:0000256" key="2">
    <source>
        <dbReference type="ARBA" id="ARBA00022438"/>
    </source>
</evidence>
<dbReference type="Gene3D" id="3.30.230.10">
    <property type="match status" value="1"/>
</dbReference>
<keyword evidence="5 8" id="KW-0378">Hydrolase</keyword>
<keyword evidence="9" id="KW-1133">Transmembrane helix</keyword>
<organism evidence="11 12">
    <name type="scientific">Gigaspora margarita</name>
    <dbReference type="NCBI Taxonomy" id="4874"/>
    <lineage>
        <taxon>Eukaryota</taxon>
        <taxon>Fungi</taxon>
        <taxon>Fungi incertae sedis</taxon>
        <taxon>Mucoromycota</taxon>
        <taxon>Glomeromycotina</taxon>
        <taxon>Glomeromycetes</taxon>
        <taxon>Diversisporales</taxon>
        <taxon>Gigasporaceae</taxon>
        <taxon>Gigaspora</taxon>
    </lineage>
</organism>
<dbReference type="InterPro" id="IPR027065">
    <property type="entry name" value="Lon_Prtase"/>
</dbReference>
<evidence type="ECO:0000313" key="12">
    <source>
        <dbReference type="Proteomes" id="UP000789901"/>
    </source>
</evidence>
<gene>
    <name evidence="11" type="ORF">GMARGA_LOCUS2040</name>
</gene>